<dbReference type="InterPro" id="IPR045443">
    <property type="entry name" value="DUF6504"/>
</dbReference>
<dbReference type="EMBL" id="CAIZ01000104">
    <property type="protein sequence ID" value="CCH69840.1"/>
    <property type="molecule type" value="Genomic_DNA"/>
</dbReference>
<dbReference type="Pfam" id="PF20114">
    <property type="entry name" value="DUF6504"/>
    <property type="match status" value="1"/>
</dbReference>
<evidence type="ECO:0000259" key="1">
    <source>
        <dbReference type="Pfam" id="PF20114"/>
    </source>
</evidence>
<evidence type="ECO:0000313" key="3">
    <source>
        <dbReference type="Proteomes" id="UP000013167"/>
    </source>
</evidence>
<accession>N0E2A3</accession>
<keyword evidence="3" id="KW-1185">Reference proteome</keyword>
<dbReference type="RefSeq" id="WP_010849732.1">
    <property type="nucleotide sequence ID" value="NZ_HF570956.1"/>
</dbReference>
<organism evidence="2 3">
    <name type="scientific">Phycicoccus elongatus Lp2</name>
    <dbReference type="NCBI Taxonomy" id="1193181"/>
    <lineage>
        <taxon>Bacteria</taxon>
        <taxon>Bacillati</taxon>
        <taxon>Actinomycetota</taxon>
        <taxon>Actinomycetes</taxon>
        <taxon>Micrococcales</taxon>
        <taxon>Intrasporangiaceae</taxon>
        <taxon>Phycicoccus</taxon>
    </lineage>
</organism>
<dbReference type="Proteomes" id="UP000013167">
    <property type="component" value="Unassembled WGS sequence"/>
</dbReference>
<dbReference type="eggNOG" id="ENOG5033IYN">
    <property type="taxonomic scope" value="Bacteria"/>
</dbReference>
<dbReference type="OrthoDB" id="5243842at2"/>
<proteinExistence type="predicted"/>
<evidence type="ECO:0000313" key="2">
    <source>
        <dbReference type="EMBL" id="CCH69840.1"/>
    </source>
</evidence>
<dbReference type="HOGENOM" id="CLU_155803_1_0_11"/>
<reference evidence="2 3" key="1">
    <citation type="journal article" date="2013" name="ISME J.">
        <title>A metabolic model for members of the genus Tetrasphaera involved in enhanced biological phosphorus removal.</title>
        <authorList>
            <person name="Kristiansen R."/>
            <person name="Nguyen H.T.T."/>
            <person name="Saunders A.M."/>
            <person name="Nielsen J.L."/>
            <person name="Wimmer R."/>
            <person name="Le V.Q."/>
            <person name="McIlroy S.J."/>
            <person name="Petrovski S."/>
            <person name="Seviour R.J."/>
            <person name="Calteau A."/>
            <person name="Nielsen K.L."/>
            <person name="Nielsen P.H."/>
        </authorList>
    </citation>
    <scope>NUCLEOTIDE SEQUENCE [LARGE SCALE GENOMIC DNA]</scope>
    <source>
        <strain evidence="2 3">Lp2</strain>
    </source>
</reference>
<sequence>MLRRFDEPIEVRVEDEPADGQAPGAPRAFLWRGRVYAVRGIDGHWSERRAWWRGPGPGLGDRQVWRVRAQAGRSATPVIAELGTDGPAATDPWVLLGILD</sequence>
<protein>
    <recommendedName>
        <fullName evidence="1">DUF6504 domain-containing protein</fullName>
    </recommendedName>
</protein>
<gene>
    <name evidence="2" type="ORF">BN10_360047</name>
</gene>
<comment type="caution">
    <text evidence="2">The sequence shown here is derived from an EMBL/GenBank/DDBJ whole genome shotgun (WGS) entry which is preliminary data.</text>
</comment>
<dbReference type="AlphaFoldDB" id="N0E2A3"/>
<name>N0E2A3_9MICO</name>
<feature type="domain" description="DUF6504" evidence="1">
    <location>
        <begin position="1"/>
        <end position="100"/>
    </location>
</feature>